<feature type="compositionally biased region" description="Basic and acidic residues" evidence="1">
    <location>
        <begin position="111"/>
        <end position="128"/>
    </location>
</feature>
<evidence type="ECO:0000313" key="2">
    <source>
        <dbReference type="Proteomes" id="UP000887581"/>
    </source>
</evidence>
<feature type="compositionally biased region" description="Basic and acidic residues" evidence="1">
    <location>
        <begin position="205"/>
        <end position="222"/>
    </location>
</feature>
<feature type="compositionally biased region" description="Basic and acidic residues" evidence="1">
    <location>
        <begin position="145"/>
        <end position="164"/>
    </location>
</feature>
<dbReference type="AlphaFoldDB" id="A0A915PZ13"/>
<proteinExistence type="predicted"/>
<feature type="region of interest" description="Disordered" evidence="1">
    <location>
        <begin position="16"/>
        <end position="51"/>
    </location>
</feature>
<name>A0A915PZ13_9BILA</name>
<keyword evidence="2" id="KW-1185">Reference proteome</keyword>
<feature type="compositionally biased region" description="Acidic residues" evidence="1">
    <location>
        <begin position="223"/>
        <end position="246"/>
    </location>
</feature>
<accession>A0A915PZ13</accession>
<sequence>MINRIKSPWKKIFSDTALTDQQQQQQSAIHDSGSVSPCTSSGGSSSTSSSSISVAIATTSASTSGISHTTTATAITSGSDSSNLKTTKEKTKIISVSSNFRKLRKKLLRNKKETADGKEENTEFEKVAVRQRPARSKKKSKSALKWKEGMKPVDRPSSAEENKEKKKYRPKKKKRKIKKQKKLKSSKSFTSTLDEKLIASEAESETEKEPKQGEKDLKMTERDETETETEADELPNTEAKDDEFEPESARNETENAAKTADKKKKEPRSSGTSMPPARSPKSPDLPLSIIHETGPSSACLKESEEYITPLISTPNHKPTFLVAAETAASCTSCTASSSISHKSNNGSTTASEYEMMLDLEPIILSTPACQVLGIIMKKQLFKNAAPTEAENDLIRMYFAGKIPPGRAKDAQETLEKAVDLAVTRVKSSGISEDLYQFLNNNRLMAISLMIDAMKYRKEEFLPEFWNYDRKNKKEPPTDTSTSSSKH</sequence>
<feature type="region of interest" description="Disordered" evidence="1">
    <location>
        <begin position="111"/>
        <end position="296"/>
    </location>
</feature>
<feature type="compositionally biased region" description="Basic residues" evidence="1">
    <location>
        <begin position="165"/>
        <end position="185"/>
    </location>
</feature>
<evidence type="ECO:0000313" key="3">
    <source>
        <dbReference type="WBParaSite" id="sdigi.contig474.g8545.t1"/>
    </source>
</evidence>
<organism evidence="2 3">
    <name type="scientific">Setaria digitata</name>
    <dbReference type="NCBI Taxonomy" id="48799"/>
    <lineage>
        <taxon>Eukaryota</taxon>
        <taxon>Metazoa</taxon>
        <taxon>Ecdysozoa</taxon>
        <taxon>Nematoda</taxon>
        <taxon>Chromadorea</taxon>
        <taxon>Rhabditida</taxon>
        <taxon>Spirurina</taxon>
        <taxon>Spiruromorpha</taxon>
        <taxon>Filarioidea</taxon>
        <taxon>Setariidae</taxon>
        <taxon>Setaria</taxon>
    </lineage>
</organism>
<protein>
    <submittedName>
        <fullName evidence="3">Uncharacterized protein</fullName>
    </submittedName>
</protein>
<dbReference type="Proteomes" id="UP000887581">
    <property type="component" value="Unplaced"/>
</dbReference>
<feature type="compositionally biased region" description="Basic and acidic residues" evidence="1">
    <location>
        <begin position="247"/>
        <end position="268"/>
    </location>
</feature>
<feature type="compositionally biased region" description="Low complexity" evidence="1">
    <location>
        <begin position="21"/>
        <end position="51"/>
    </location>
</feature>
<evidence type="ECO:0000256" key="1">
    <source>
        <dbReference type="SAM" id="MobiDB-lite"/>
    </source>
</evidence>
<dbReference type="WBParaSite" id="sdigi.contig474.g8545.t1">
    <property type="protein sequence ID" value="sdigi.contig474.g8545.t1"/>
    <property type="gene ID" value="sdigi.contig474.g8545"/>
</dbReference>
<reference evidence="3" key="1">
    <citation type="submission" date="2022-11" db="UniProtKB">
        <authorList>
            <consortium name="WormBaseParasite"/>
        </authorList>
    </citation>
    <scope>IDENTIFICATION</scope>
</reference>
<feature type="compositionally biased region" description="Basic residues" evidence="1">
    <location>
        <begin position="132"/>
        <end position="144"/>
    </location>
</feature>